<dbReference type="EMBL" id="LLXI01002732">
    <property type="protein sequence ID" value="PKY57855.1"/>
    <property type="molecule type" value="Genomic_DNA"/>
</dbReference>
<evidence type="ECO:0000313" key="1">
    <source>
        <dbReference type="EMBL" id="PKY57855.1"/>
    </source>
</evidence>
<comment type="caution">
    <text evidence="1">The sequence shown here is derived from an EMBL/GenBank/DDBJ whole genome shotgun (WGS) entry which is preliminary data.</text>
</comment>
<dbReference type="Proteomes" id="UP000234323">
    <property type="component" value="Unassembled WGS sequence"/>
</dbReference>
<protein>
    <submittedName>
        <fullName evidence="1">Uncharacterized protein</fullName>
    </submittedName>
</protein>
<organism evidence="1 2">
    <name type="scientific">Rhizophagus irregularis</name>
    <dbReference type="NCBI Taxonomy" id="588596"/>
    <lineage>
        <taxon>Eukaryota</taxon>
        <taxon>Fungi</taxon>
        <taxon>Fungi incertae sedis</taxon>
        <taxon>Mucoromycota</taxon>
        <taxon>Glomeromycotina</taxon>
        <taxon>Glomeromycetes</taxon>
        <taxon>Glomerales</taxon>
        <taxon>Glomeraceae</taxon>
        <taxon>Rhizophagus</taxon>
    </lineage>
</organism>
<gene>
    <name evidence="1" type="ORF">RhiirA4_479242</name>
</gene>
<dbReference type="AlphaFoldDB" id="A0A2I1HG63"/>
<keyword evidence="2" id="KW-1185">Reference proteome</keyword>
<proteinExistence type="predicted"/>
<evidence type="ECO:0000313" key="2">
    <source>
        <dbReference type="Proteomes" id="UP000234323"/>
    </source>
</evidence>
<accession>A0A2I1HG63</accession>
<sequence length="71" mass="8746">MFKEHQNIYENKEKYKRVKIKNDNKRIGIYIYIIHKNKGYHCMLFEDKNIKFILPFEEEIEDILINGGRKI</sequence>
<name>A0A2I1HG63_9GLOM</name>
<reference evidence="1 2" key="1">
    <citation type="submission" date="2015-10" db="EMBL/GenBank/DDBJ databases">
        <title>Genome analyses suggest a sexual origin of heterokaryosis in a supposedly ancient asexual fungus.</title>
        <authorList>
            <person name="Ropars J."/>
            <person name="Sedzielewska K."/>
            <person name="Noel J."/>
            <person name="Charron P."/>
            <person name="Farinelli L."/>
            <person name="Marton T."/>
            <person name="Kruger M."/>
            <person name="Pelin A."/>
            <person name="Brachmann A."/>
            <person name="Corradi N."/>
        </authorList>
    </citation>
    <scope>NUCLEOTIDE SEQUENCE [LARGE SCALE GENOMIC DNA]</scope>
    <source>
        <strain evidence="1 2">A4</strain>
    </source>
</reference>